<dbReference type="Proteomes" id="UP001501391">
    <property type="component" value="Unassembled WGS sequence"/>
</dbReference>
<gene>
    <name evidence="6" type="ORF">GCM10009787_75700</name>
</gene>
<dbReference type="Gene3D" id="3.30.300.30">
    <property type="match status" value="2"/>
</dbReference>
<dbReference type="Pfam" id="PF00668">
    <property type="entry name" value="Condensation"/>
    <property type="match status" value="2"/>
</dbReference>
<feature type="compositionally biased region" description="Basic and acidic residues" evidence="4">
    <location>
        <begin position="2430"/>
        <end position="2440"/>
    </location>
</feature>
<dbReference type="InterPro" id="IPR010071">
    <property type="entry name" value="AA_adenyl_dom"/>
</dbReference>
<evidence type="ECO:0000313" key="7">
    <source>
        <dbReference type="Proteomes" id="UP001501391"/>
    </source>
</evidence>
<feature type="region of interest" description="Disordered" evidence="4">
    <location>
        <begin position="1"/>
        <end position="29"/>
    </location>
</feature>
<protein>
    <recommendedName>
        <fullName evidence="5">Carrier domain-containing protein</fullName>
    </recommendedName>
</protein>
<dbReference type="Gene3D" id="3.30.559.30">
    <property type="entry name" value="Nonribosomal peptide synthetase, condensation domain"/>
    <property type="match status" value="2"/>
</dbReference>
<dbReference type="Gene3D" id="3.40.50.980">
    <property type="match status" value="4"/>
</dbReference>
<dbReference type="Pfam" id="PF08241">
    <property type="entry name" value="Methyltransf_11"/>
    <property type="match status" value="1"/>
</dbReference>
<reference evidence="6 7" key="1">
    <citation type="journal article" date="2019" name="Int. J. Syst. Evol. Microbiol.">
        <title>The Global Catalogue of Microorganisms (GCM) 10K type strain sequencing project: providing services to taxonomists for standard genome sequencing and annotation.</title>
        <authorList>
            <consortium name="The Broad Institute Genomics Platform"/>
            <consortium name="The Broad Institute Genome Sequencing Center for Infectious Disease"/>
            <person name="Wu L."/>
            <person name="Ma J."/>
        </authorList>
    </citation>
    <scope>NUCLEOTIDE SEQUENCE [LARGE SCALE GENOMIC DNA]</scope>
    <source>
        <strain evidence="6 7">JCM 14924</strain>
    </source>
</reference>
<feature type="compositionally biased region" description="Basic and acidic residues" evidence="4">
    <location>
        <begin position="2412"/>
        <end position="2421"/>
    </location>
</feature>
<feature type="compositionally biased region" description="Basic and acidic residues" evidence="4">
    <location>
        <begin position="2392"/>
        <end position="2405"/>
    </location>
</feature>
<dbReference type="Gene3D" id="3.40.50.150">
    <property type="entry name" value="Vaccinia Virus protein VP39"/>
    <property type="match status" value="1"/>
</dbReference>
<dbReference type="EMBL" id="BAAAOQ010000039">
    <property type="protein sequence ID" value="GAA2205265.1"/>
    <property type="molecule type" value="Genomic_DNA"/>
</dbReference>
<evidence type="ECO:0000259" key="5">
    <source>
        <dbReference type="PROSITE" id="PS50075"/>
    </source>
</evidence>
<dbReference type="Pfam" id="PF00550">
    <property type="entry name" value="PP-binding"/>
    <property type="match status" value="1"/>
</dbReference>
<evidence type="ECO:0000256" key="3">
    <source>
        <dbReference type="ARBA" id="ARBA00022553"/>
    </source>
</evidence>
<accession>A0ABN3C7L8</accession>
<dbReference type="SUPFAM" id="SSF53335">
    <property type="entry name" value="S-adenosyl-L-methionine-dependent methyltransferases"/>
    <property type="match status" value="1"/>
</dbReference>
<dbReference type="PANTHER" id="PTHR45527:SF1">
    <property type="entry name" value="FATTY ACID SYNTHASE"/>
    <property type="match status" value="1"/>
</dbReference>
<dbReference type="PROSITE" id="PS00012">
    <property type="entry name" value="PHOSPHOPANTETHEINE"/>
    <property type="match status" value="1"/>
</dbReference>
<dbReference type="NCBIfam" id="NF003417">
    <property type="entry name" value="PRK04813.1"/>
    <property type="match status" value="2"/>
</dbReference>
<feature type="region of interest" description="Disordered" evidence="4">
    <location>
        <begin position="2014"/>
        <end position="2036"/>
    </location>
</feature>
<name>A0ABN3C7L8_9ACTN</name>
<dbReference type="SUPFAM" id="SSF52777">
    <property type="entry name" value="CoA-dependent acyltransferases"/>
    <property type="match status" value="4"/>
</dbReference>
<sequence>MNGPRSATVGPGSDPYGITTGESHIDMPDADRGIRLPLTAAQEGVWAAQRLNPANPRYNCASYLEIHGPVDAGLLGRAVRIALAEAEALRVRLDDDGGPGQTVRPVAETSPLDVLDLSAGADPRAAAEEWMRADLSRPVDLTRGPLVRHVLVKESADSWLLYLRYHHVVMDGLGHTVHVRRIAAVYTALTAGAEPPAVRTVPLRDLVAEDAAYPDSATHARDRAYWLDRFADRPAPVSLGDQHTGAAGGLLRRVTDLEGADAALLRDTARRLGVRPSALLVAAVAVYQSRLTGGTETLLRVPLPARPSGAAIGTPAMFANELPVRIAAPRTASFAEVAAEVSRELGNALRHQRFRGEQLHRELFPEGRRAQLAGTTVNVVTFDAEVSFAGLPSTAHHLSSGPVDDLRFDFFSDARGTRVRLHTDANPERHSAGAPAAHTRRLLTLLRAALTDPERPVGRLPLTDDAERRAVLAAGAPERREYDLDTRLHELVAARAARTPDAVAVTDDTTSLTYRELLDRARRLARHLGEQGVAPGTVVGVCQDRSAHLAVSLLAVLLAGGAYLPLDPELPEQRLAFQIQDAAVGTVLATTRTAARPAAPGVRVVAVDELLPALPAADGPLPAGDPGDIAYVIYTSGSTGTPKGVAVPHRAVVNRLLWMQEEYALEPGECVLQKTPFTFDVSVWEFFWPLLAGARLHLLAPGAHRDPRAVAAAVRAHGVTTLHFVPPMLDLFLAEPEAARLTGLRRVVCSGEALRPETVARFFAVYGPAADAPGLYNLYGPTEAAIDVTHLRCTEQHGTGPVPIGRAVANTSLYVLDPGGELLPFGVPGELHIGGVQVAAGYLNRPEQTAERFVTDPFTPDGGVLYRTGDLAVLREDGVVEYRGRLDHQLKIRGFRVEPGEIESALLALPGVEQAVVTAPRGADGQPRLLAHAVAPGTTPEALTAALADRLPGYMVPSAVVLLDALPLSPNGKVDRRALPVPEGAAAPAQRAAGPLDAEEQRIHDAFTAVLGTERIDPDASFFALGGDSLLSIRLRTALEHTGVTFDLPDLYEAPTVRALARRTRPYVPAGPHTRPFSLLSAADRDLLPDGLDDAHPLSSMQSGMVFHAEYEQHSSVYRVVTSIRVRLPFAEEALRAALAGTVRRHPALRSSFHLTGFSEPLQLVHRDVTVPLTVDEALRGADPRTRDAHLAAWAETAKHHDFDLTAAPLLAFTAHPLDAESFQLSVVEHHVVLDGWSDAAMLDEIVVRYRAALSGEDLFLPEIPSTFREFVAAERRAADDGAHRDFWAGELAGAEPATLPARTTGRPAGARHRRFDVPLEQSAGARITAAARAAGLPPKSLLAAAHAVVLHAVAPGDEVLTGVVTHGRLADDGGDQVIGVFLNTLPLRLSVTDGSWLDLAHRVRAHEQRTLPHRRYPFARILRDHPDLALDSYVNFMDFHQQWGSDAAIQDGFGIAETNFPLAANFLVDPAGGRLRLWLDCDTSLLDPEFCDRLTGYYARALAALAADPAAAPPAELRGPDERALVAGWNDTATPYDPEATLSGLIARQIAATPEATALVDGGTRLSYAELDERAARLAHHLRALGAGRGSRVGVSVRRSTDLVVTLLAVARTGAAYVPMDPGFPADRLRYIAADAALDCLVTGPGGPEDLPAGAVVRLDRDAERIAARPAGPLDGPGADDPVYVIYTSGSTGRPKGTVLLHRNVVNFCAAMDLRIGLAADDVVLALTSVSFDISVLELLWPLTRGATVVVGGERMIERLTPADGDDSLQDLLVRHRATLLQATPSFLAAVAAQPEALDALRPLRALLVGGEAFPSGLAQRLLTALPAVRVYNMYGPTETTIWSTVHELDRERDVHAAALPIGRPIANTAVRVVTGDGREAPVGVAGELWIGGDGVAQGYLDRPDLTAERFVTADGARWYRTGDRVRWRADGLLEFLGRIDRQVKILGHRVEPDEVESVLSRHPEAASVAVVAAPRAGGGAELVAYVAPATRDGNADGERSHVDRWREVWQGAYSPDTPEGAEQTPAPVTADDARSADERDFAGWLSSYTKRPIPVHEMRDWVERTVRRIRRTGGTRIVDVGVGVGLYLRRLAPDADSYLGLDLSPAALATAAAAVAGDGELPAHITLRQAEATALAELPDAGADLVLFNSVVQYFPGPDYLRRVLTEAVRVAGPEGAVFVGDVRDLTLLPAFHADTQLRRAPALSPAREVSAAAARALAEERELCLTPAFFEEFARAAGLGLRIELKRGRHANELTRFRWDVTLYGPGRAPDGDADGKRLSWADLTGPDALAELLAGTAPERTLTVTGLPDRRLVRPLAALALLRAEQPAEQTAWELERSLWEASADPGIDPEDIAELGERHGRTVRLQPPAPGRTGEFDVVFEPRADLREAHAPQADPREADDPGAGSRDVRAPEADGPRGGAGEARASEADPREADDPGADSRGVRAPEADGPRGGAGEARASEAGSRDVRAPGADSRGVRAPVADGPRGGAGEALAPQADPREADDPGAGSRGVRAPVADGPRGDAREARASEAGSRGVRAPEAGTPVAPAPEAPAREHAPESQQAARPQRKQ</sequence>
<dbReference type="InterPro" id="IPR020806">
    <property type="entry name" value="PKS_PP-bd"/>
</dbReference>
<feature type="compositionally biased region" description="Low complexity" evidence="4">
    <location>
        <begin position="2537"/>
        <end position="2553"/>
    </location>
</feature>
<dbReference type="SMART" id="SM00823">
    <property type="entry name" value="PKS_PP"/>
    <property type="match status" value="1"/>
</dbReference>
<dbReference type="InterPro" id="IPR045851">
    <property type="entry name" value="AMP-bd_C_sf"/>
</dbReference>
<feature type="compositionally biased region" description="Basic and acidic residues" evidence="4">
    <location>
        <begin position="2447"/>
        <end position="2456"/>
    </location>
</feature>
<dbReference type="Gene3D" id="2.30.38.10">
    <property type="entry name" value="Luciferase, Domain 3"/>
    <property type="match status" value="2"/>
</dbReference>
<comment type="cofactor">
    <cofactor evidence="1">
        <name>pantetheine 4'-phosphate</name>
        <dbReference type="ChEBI" id="CHEBI:47942"/>
    </cofactor>
</comment>
<evidence type="ECO:0000313" key="6">
    <source>
        <dbReference type="EMBL" id="GAA2205265.1"/>
    </source>
</evidence>
<feature type="region of interest" description="Disordered" evidence="4">
    <location>
        <begin position="2392"/>
        <end position="2578"/>
    </location>
</feature>
<dbReference type="InterPro" id="IPR009081">
    <property type="entry name" value="PP-bd_ACP"/>
</dbReference>
<dbReference type="Gene3D" id="1.10.1200.10">
    <property type="entry name" value="ACP-like"/>
    <property type="match status" value="1"/>
</dbReference>
<dbReference type="Pfam" id="PF00501">
    <property type="entry name" value="AMP-binding"/>
    <property type="match status" value="2"/>
</dbReference>
<dbReference type="CDD" id="cd05930">
    <property type="entry name" value="A_NRPS"/>
    <property type="match status" value="1"/>
</dbReference>
<dbReference type="Pfam" id="PF13193">
    <property type="entry name" value="AMP-binding_C"/>
    <property type="match status" value="1"/>
</dbReference>
<keyword evidence="2" id="KW-0596">Phosphopantetheine</keyword>
<dbReference type="Gene3D" id="3.30.559.10">
    <property type="entry name" value="Chloramphenicol acetyltransferase-like domain"/>
    <property type="match status" value="2"/>
</dbReference>
<organism evidence="6 7">
    <name type="scientific">Streptomyces bangladeshensis</name>
    <dbReference type="NCBI Taxonomy" id="295352"/>
    <lineage>
        <taxon>Bacteria</taxon>
        <taxon>Bacillati</taxon>
        <taxon>Actinomycetota</taxon>
        <taxon>Actinomycetes</taxon>
        <taxon>Kitasatosporales</taxon>
        <taxon>Streptomycetaceae</taxon>
        <taxon>Streptomyces</taxon>
    </lineage>
</organism>
<dbReference type="InterPro" id="IPR023213">
    <property type="entry name" value="CAT-like_dom_sf"/>
</dbReference>
<feature type="compositionally biased region" description="Basic and acidic residues" evidence="4">
    <location>
        <begin position="2527"/>
        <end position="2536"/>
    </location>
</feature>
<dbReference type="InterPro" id="IPR006162">
    <property type="entry name" value="Ppantetheine_attach_site"/>
</dbReference>
<dbReference type="InterPro" id="IPR025110">
    <property type="entry name" value="AMP-bd_C"/>
</dbReference>
<dbReference type="SUPFAM" id="SSF47336">
    <property type="entry name" value="ACP-like"/>
    <property type="match status" value="1"/>
</dbReference>
<keyword evidence="7" id="KW-1185">Reference proteome</keyword>
<dbReference type="InterPro" id="IPR001242">
    <property type="entry name" value="Condensation_dom"/>
</dbReference>
<dbReference type="NCBIfam" id="TIGR01733">
    <property type="entry name" value="AA-adenyl-dom"/>
    <property type="match status" value="2"/>
</dbReference>
<dbReference type="PROSITE" id="PS00455">
    <property type="entry name" value="AMP_BINDING"/>
    <property type="match status" value="2"/>
</dbReference>
<dbReference type="InterPro" id="IPR000873">
    <property type="entry name" value="AMP-dep_synth/lig_dom"/>
</dbReference>
<dbReference type="InterPro" id="IPR036736">
    <property type="entry name" value="ACP-like_sf"/>
</dbReference>
<dbReference type="InterPro" id="IPR013216">
    <property type="entry name" value="Methyltransf_11"/>
</dbReference>
<feature type="domain" description="Carrier" evidence="5">
    <location>
        <begin position="994"/>
        <end position="1068"/>
    </location>
</feature>
<evidence type="ECO:0000256" key="4">
    <source>
        <dbReference type="SAM" id="MobiDB-lite"/>
    </source>
</evidence>
<dbReference type="InterPro" id="IPR029063">
    <property type="entry name" value="SAM-dependent_MTases_sf"/>
</dbReference>
<dbReference type="PANTHER" id="PTHR45527">
    <property type="entry name" value="NONRIBOSOMAL PEPTIDE SYNTHETASE"/>
    <property type="match status" value="1"/>
</dbReference>
<dbReference type="SUPFAM" id="SSF56801">
    <property type="entry name" value="Acetyl-CoA synthetase-like"/>
    <property type="match status" value="2"/>
</dbReference>
<dbReference type="CDD" id="cd17646">
    <property type="entry name" value="A_NRPS_AB3403-like"/>
    <property type="match status" value="1"/>
</dbReference>
<dbReference type="CDD" id="cd02440">
    <property type="entry name" value="AdoMet_MTases"/>
    <property type="match status" value="1"/>
</dbReference>
<evidence type="ECO:0000256" key="1">
    <source>
        <dbReference type="ARBA" id="ARBA00001957"/>
    </source>
</evidence>
<comment type="caution">
    <text evidence="6">The sequence shown here is derived from an EMBL/GenBank/DDBJ whole genome shotgun (WGS) entry which is preliminary data.</text>
</comment>
<keyword evidence="3" id="KW-0597">Phosphoprotein</keyword>
<dbReference type="InterPro" id="IPR020845">
    <property type="entry name" value="AMP-binding_CS"/>
</dbReference>
<dbReference type="PROSITE" id="PS50075">
    <property type="entry name" value="CARRIER"/>
    <property type="match status" value="1"/>
</dbReference>
<evidence type="ECO:0000256" key="2">
    <source>
        <dbReference type="ARBA" id="ARBA00022450"/>
    </source>
</evidence>
<proteinExistence type="predicted"/>